<dbReference type="EMBL" id="KN847346">
    <property type="protein sequence ID" value="KIW37160.1"/>
    <property type="molecule type" value="Genomic_DNA"/>
</dbReference>
<gene>
    <name evidence="2" type="ORF">PV06_10779</name>
</gene>
<reference evidence="2 3" key="1">
    <citation type="submission" date="2015-01" db="EMBL/GenBank/DDBJ databases">
        <title>The Genome Sequence of Exophiala oligosperma CBS72588.</title>
        <authorList>
            <consortium name="The Broad Institute Genomics Platform"/>
            <person name="Cuomo C."/>
            <person name="de Hoog S."/>
            <person name="Gorbushina A."/>
            <person name="Stielow B."/>
            <person name="Teixiera M."/>
            <person name="Abouelleil A."/>
            <person name="Chapman S.B."/>
            <person name="Priest M."/>
            <person name="Young S.K."/>
            <person name="Wortman J."/>
            <person name="Nusbaum C."/>
            <person name="Birren B."/>
        </authorList>
    </citation>
    <scope>NUCLEOTIDE SEQUENCE [LARGE SCALE GENOMIC DNA]</scope>
    <source>
        <strain evidence="2 3">CBS 72588</strain>
    </source>
</reference>
<dbReference type="Proteomes" id="UP000053342">
    <property type="component" value="Unassembled WGS sequence"/>
</dbReference>
<sequence>MPIQGFQWGNQSDSSLGGFQLETGPTEMGRHVREVHIQPKAYLCPLVGICPRSIIGNGFGRMHQLIDHLKSGVHNMTPGQARMEAHRHNFNRKHNTGVEVEVNVISSNNNNNINGAAADDDQY</sequence>
<dbReference type="HOGENOM" id="CLU_2015287_0_0_1"/>
<dbReference type="AlphaFoldDB" id="A0A0D2D4A3"/>
<evidence type="ECO:0000259" key="1">
    <source>
        <dbReference type="Pfam" id="PF26176"/>
    </source>
</evidence>
<protein>
    <recommendedName>
        <fullName evidence="1">C2H2-domain containing protein second zinc finger domain-containing protein</fullName>
    </recommendedName>
</protein>
<dbReference type="RefSeq" id="XP_016257376.1">
    <property type="nucleotide sequence ID" value="XM_016412362.1"/>
</dbReference>
<dbReference type="InterPro" id="IPR059095">
    <property type="entry name" value="Znf_C2H2_17_2nd"/>
</dbReference>
<name>A0A0D2D4A3_9EURO</name>
<dbReference type="GeneID" id="27362853"/>
<accession>A0A0D2D4A3</accession>
<feature type="domain" description="C2H2-domain containing protein second zinc finger" evidence="1">
    <location>
        <begin position="42"/>
        <end position="70"/>
    </location>
</feature>
<proteinExistence type="predicted"/>
<evidence type="ECO:0000313" key="2">
    <source>
        <dbReference type="EMBL" id="KIW37160.1"/>
    </source>
</evidence>
<dbReference type="VEuPathDB" id="FungiDB:PV06_10779"/>
<keyword evidence="3" id="KW-1185">Reference proteome</keyword>
<dbReference type="Pfam" id="PF26176">
    <property type="entry name" value="zf_C2H2_17_2"/>
    <property type="match status" value="1"/>
</dbReference>
<evidence type="ECO:0000313" key="3">
    <source>
        <dbReference type="Proteomes" id="UP000053342"/>
    </source>
</evidence>
<organism evidence="2 3">
    <name type="scientific">Exophiala oligosperma</name>
    <dbReference type="NCBI Taxonomy" id="215243"/>
    <lineage>
        <taxon>Eukaryota</taxon>
        <taxon>Fungi</taxon>
        <taxon>Dikarya</taxon>
        <taxon>Ascomycota</taxon>
        <taxon>Pezizomycotina</taxon>
        <taxon>Eurotiomycetes</taxon>
        <taxon>Chaetothyriomycetidae</taxon>
        <taxon>Chaetothyriales</taxon>
        <taxon>Herpotrichiellaceae</taxon>
        <taxon>Exophiala</taxon>
    </lineage>
</organism>